<organism evidence="3 4">
    <name type="scientific">Larinioides sclopetarius</name>
    <dbReference type="NCBI Taxonomy" id="280406"/>
    <lineage>
        <taxon>Eukaryota</taxon>
        <taxon>Metazoa</taxon>
        <taxon>Ecdysozoa</taxon>
        <taxon>Arthropoda</taxon>
        <taxon>Chelicerata</taxon>
        <taxon>Arachnida</taxon>
        <taxon>Araneae</taxon>
        <taxon>Araneomorphae</taxon>
        <taxon>Entelegynae</taxon>
        <taxon>Araneoidea</taxon>
        <taxon>Araneidae</taxon>
        <taxon>Larinioides</taxon>
    </lineage>
</organism>
<dbReference type="Gene3D" id="2.60.210.10">
    <property type="entry name" value="Apoptosis, Tumor Necrosis Factor Receptor Associated Protein 2, Chain A"/>
    <property type="match status" value="1"/>
</dbReference>
<gene>
    <name evidence="3" type="ORF">LARSCL_LOCUS11797</name>
</gene>
<feature type="domain" description="MATH" evidence="2">
    <location>
        <begin position="7"/>
        <end position="136"/>
    </location>
</feature>
<evidence type="ECO:0008006" key="5">
    <source>
        <dbReference type="Google" id="ProtNLM"/>
    </source>
</evidence>
<dbReference type="InterPro" id="IPR011333">
    <property type="entry name" value="SKP1/BTB/POZ_sf"/>
</dbReference>
<dbReference type="Proteomes" id="UP001497382">
    <property type="component" value="Unassembled WGS sequence"/>
</dbReference>
<dbReference type="InterPro" id="IPR008974">
    <property type="entry name" value="TRAF-like"/>
</dbReference>
<dbReference type="SUPFAM" id="SSF49599">
    <property type="entry name" value="TRAF domain-like"/>
    <property type="match status" value="1"/>
</dbReference>
<dbReference type="InterPro" id="IPR002083">
    <property type="entry name" value="MATH/TRAF_dom"/>
</dbReference>
<evidence type="ECO:0000259" key="2">
    <source>
        <dbReference type="PROSITE" id="PS50144"/>
    </source>
</evidence>
<dbReference type="Gene3D" id="1.25.40.420">
    <property type="match status" value="1"/>
</dbReference>
<dbReference type="AlphaFoldDB" id="A0AAV2AFC4"/>
<dbReference type="GO" id="GO:0030163">
    <property type="term" value="P:protein catabolic process"/>
    <property type="evidence" value="ECO:0007669"/>
    <property type="project" value="UniProtKB-ARBA"/>
</dbReference>
<evidence type="ECO:0000259" key="1">
    <source>
        <dbReference type="PROSITE" id="PS50097"/>
    </source>
</evidence>
<evidence type="ECO:0000313" key="4">
    <source>
        <dbReference type="Proteomes" id="UP001497382"/>
    </source>
</evidence>
<dbReference type="CDD" id="cd18186">
    <property type="entry name" value="BTB_POZ_ZBTB_KLHL-like"/>
    <property type="match status" value="1"/>
</dbReference>
<dbReference type="PANTHER" id="PTHR24413">
    <property type="entry name" value="SPECKLE-TYPE POZ PROTEIN"/>
    <property type="match status" value="1"/>
</dbReference>
<dbReference type="Pfam" id="PF00651">
    <property type="entry name" value="BTB"/>
    <property type="match status" value="1"/>
</dbReference>
<comment type="caution">
    <text evidence="3">The sequence shown here is derived from an EMBL/GenBank/DDBJ whole genome shotgun (WGS) entry which is preliminary data.</text>
</comment>
<dbReference type="EMBL" id="CAXIEN010000149">
    <property type="protein sequence ID" value="CAL1281809.1"/>
    <property type="molecule type" value="Genomic_DNA"/>
</dbReference>
<sequence>MNSGNKKFSFLWFIENYSYSPLNVDETLVSPLFTPEGSGGTSWELSLNSYRLRHSLDDSVHLKRSAFDDSQGSVKVKMEISLFTTDGSTLYSEECEHTFRMGDRRGFKPLLNMDELYVRRNTEYLPQDTLGVRCDMWKGEGGVNFARQHTARTRIGIEMISFLHKVENFSTFKLYENNILQVPYHSNTKCFVSSIVRIGFDWVSEGAVTVINKHSDSSYILQRKKISLLDVSGNIIECCEIDYRFPYTPEQIQNLYQNLSMQLILSKRNEYLPNDELSLICECTFSAGVELTKIEETLHEIPLAVYNHRYQNALLRDGSKVARMISDLPSVPEDMNVNENNMLFETDELKAKAVSSNSNEPSSRPYVTLNQMTNSDTHKYKYNDAENLSMCPSALDDFKALYKDQLLTDVVLKTATKSFPTHRNVLCARSSVFKAMLTNDMKEKNTDCIKVEDLENETVQRLLLFLYSDSLEELLWESAVQLYYAADKYAIEKLKFLCSSYLVNNVSASTASELLLLADTHSDTDLRKFVEDFILENEKEVFSSEEWGKLGETNPQLVISTMRLKYTIEETGK</sequence>
<dbReference type="SUPFAM" id="SSF54695">
    <property type="entry name" value="POZ domain"/>
    <property type="match status" value="1"/>
</dbReference>
<dbReference type="PROSITE" id="PS50144">
    <property type="entry name" value="MATH"/>
    <property type="match status" value="1"/>
</dbReference>
<dbReference type="PROSITE" id="PS50097">
    <property type="entry name" value="BTB"/>
    <property type="match status" value="1"/>
</dbReference>
<dbReference type="SMART" id="SM00225">
    <property type="entry name" value="BTB"/>
    <property type="match status" value="1"/>
</dbReference>
<accession>A0AAV2AFC4</accession>
<dbReference type="Gene3D" id="3.30.710.10">
    <property type="entry name" value="Potassium Channel Kv1.1, Chain A"/>
    <property type="match status" value="1"/>
</dbReference>
<name>A0AAV2AFC4_9ARAC</name>
<proteinExistence type="predicted"/>
<dbReference type="InterPro" id="IPR000210">
    <property type="entry name" value="BTB/POZ_dom"/>
</dbReference>
<protein>
    <recommendedName>
        <fullName evidence="5">Speckle-type POZ protein</fullName>
    </recommendedName>
</protein>
<reference evidence="3 4" key="1">
    <citation type="submission" date="2024-04" db="EMBL/GenBank/DDBJ databases">
        <authorList>
            <person name="Rising A."/>
            <person name="Reimegard J."/>
            <person name="Sonavane S."/>
            <person name="Akerstrom W."/>
            <person name="Nylinder S."/>
            <person name="Hedman E."/>
            <person name="Kallberg Y."/>
        </authorList>
    </citation>
    <scope>NUCLEOTIDE SEQUENCE [LARGE SCALE GENOMIC DNA]</scope>
</reference>
<keyword evidence="4" id="KW-1185">Reference proteome</keyword>
<feature type="domain" description="BTB" evidence="1">
    <location>
        <begin position="408"/>
        <end position="472"/>
    </location>
</feature>
<evidence type="ECO:0000313" key="3">
    <source>
        <dbReference type="EMBL" id="CAL1281809.1"/>
    </source>
</evidence>